<protein>
    <submittedName>
        <fullName evidence="9">FAD-dependent oxidoreductase</fullName>
    </submittedName>
</protein>
<dbReference type="RefSeq" id="WP_220228335.1">
    <property type="nucleotide sequence ID" value="NZ_JAICBX010000002.1"/>
</dbReference>
<comment type="caution">
    <text evidence="9">The sequence shown here is derived from an EMBL/GenBank/DDBJ whole genome shotgun (WGS) entry which is preliminary data.</text>
</comment>
<dbReference type="InterPro" id="IPR012951">
    <property type="entry name" value="BBE"/>
</dbReference>
<dbReference type="EMBL" id="JAICBX010000002">
    <property type="protein sequence ID" value="MBW8637649.1"/>
    <property type="molecule type" value="Genomic_DNA"/>
</dbReference>
<dbReference type="InterPro" id="IPR036318">
    <property type="entry name" value="FAD-bd_PCMH-like_sf"/>
</dbReference>
<dbReference type="InterPro" id="IPR006311">
    <property type="entry name" value="TAT_signal"/>
</dbReference>
<keyword evidence="10" id="KW-1185">Reference proteome</keyword>
<comment type="similarity">
    <text evidence="2">Belongs to the oxygen-dependent FAD-linked oxidoreductase family.</text>
</comment>
<accession>A0AAE2ZKF8</accession>
<organism evidence="9 10">
    <name type="scientific">Flavimaribacter sediminis</name>
    <dbReference type="NCBI Taxonomy" id="2865987"/>
    <lineage>
        <taxon>Bacteria</taxon>
        <taxon>Pseudomonadati</taxon>
        <taxon>Pseudomonadota</taxon>
        <taxon>Alphaproteobacteria</taxon>
        <taxon>Hyphomicrobiales</taxon>
        <taxon>Rhizobiaceae</taxon>
        <taxon>Flavimaribacter</taxon>
    </lineage>
</organism>
<feature type="signal peptide" evidence="7">
    <location>
        <begin position="1"/>
        <end position="28"/>
    </location>
</feature>
<dbReference type="GO" id="GO:0071949">
    <property type="term" value="F:FAD binding"/>
    <property type="evidence" value="ECO:0007669"/>
    <property type="project" value="InterPro"/>
</dbReference>
<evidence type="ECO:0000256" key="2">
    <source>
        <dbReference type="ARBA" id="ARBA00005466"/>
    </source>
</evidence>
<dbReference type="PROSITE" id="PS51318">
    <property type="entry name" value="TAT"/>
    <property type="match status" value="1"/>
</dbReference>
<dbReference type="InterPro" id="IPR006094">
    <property type="entry name" value="Oxid_FAD_bind_N"/>
</dbReference>
<dbReference type="PANTHER" id="PTHR42973:SF39">
    <property type="entry name" value="FAD-BINDING PCMH-TYPE DOMAIN-CONTAINING PROTEIN"/>
    <property type="match status" value="1"/>
</dbReference>
<feature type="domain" description="FAD-binding PCMH-type" evidence="8">
    <location>
        <begin position="97"/>
        <end position="281"/>
    </location>
</feature>
<dbReference type="Proteomes" id="UP001196509">
    <property type="component" value="Unassembled WGS sequence"/>
</dbReference>
<dbReference type="PANTHER" id="PTHR42973">
    <property type="entry name" value="BINDING OXIDOREDUCTASE, PUTATIVE (AFU_ORTHOLOGUE AFUA_1G17690)-RELATED"/>
    <property type="match status" value="1"/>
</dbReference>
<name>A0AAE2ZKF8_9HYPH</name>
<dbReference type="PROSITE" id="PS51387">
    <property type="entry name" value="FAD_PCMH"/>
    <property type="match status" value="1"/>
</dbReference>
<comment type="cofactor">
    <cofactor evidence="1">
        <name>FAD</name>
        <dbReference type="ChEBI" id="CHEBI:57692"/>
    </cofactor>
</comment>
<reference evidence="9" key="1">
    <citation type="submission" date="2021-08" db="EMBL/GenBank/DDBJ databases">
        <title>Hoeflea bacterium WL0058 sp. nov., isolated from the sediment.</title>
        <authorList>
            <person name="Wang L."/>
            <person name="Zhang D."/>
        </authorList>
    </citation>
    <scope>NUCLEOTIDE SEQUENCE</scope>
    <source>
        <strain evidence="9">WL0058</strain>
    </source>
</reference>
<feature type="chain" id="PRO_5041967004" evidence="7">
    <location>
        <begin position="29"/>
        <end position="579"/>
    </location>
</feature>
<evidence type="ECO:0000256" key="4">
    <source>
        <dbReference type="ARBA" id="ARBA00022827"/>
    </source>
</evidence>
<dbReference type="Gene3D" id="3.30.465.10">
    <property type="match status" value="2"/>
</dbReference>
<evidence type="ECO:0000313" key="10">
    <source>
        <dbReference type="Proteomes" id="UP001196509"/>
    </source>
</evidence>
<keyword evidence="4" id="KW-0274">FAD</keyword>
<proteinExistence type="inferred from homology"/>
<dbReference type="InterPro" id="IPR050416">
    <property type="entry name" value="FAD-linked_Oxidoreductase"/>
</dbReference>
<dbReference type="InterPro" id="IPR016169">
    <property type="entry name" value="FAD-bd_PCMH_sub2"/>
</dbReference>
<keyword evidence="7" id="KW-0732">Signal</keyword>
<evidence type="ECO:0000313" key="9">
    <source>
        <dbReference type="EMBL" id="MBW8637649.1"/>
    </source>
</evidence>
<evidence type="ECO:0000256" key="5">
    <source>
        <dbReference type="ARBA" id="ARBA00023002"/>
    </source>
</evidence>
<evidence type="ECO:0000259" key="8">
    <source>
        <dbReference type="PROSITE" id="PS51387"/>
    </source>
</evidence>
<dbReference type="Pfam" id="PF08031">
    <property type="entry name" value="BBE"/>
    <property type="match status" value="1"/>
</dbReference>
<keyword evidence="3" id="KW-0285">Flavoprotein</keyword>
<sequence length="579" mass="63244">MRLTRRTLMNGVASLSGATMLGLLPARASEWPEADVWAALSREVGGRLLPVPSPFEACVIDPAGEGCSTMLANLKNPFFAQRHAGATQTNGWLDAWKSVVSPYAVAANSSKDIAAAVNFARENGVKLVVKGAGHDYLGRNCAPDSLLVWTVNMRDVSFIKSFRPDGAPKGVKALPAISAGAGALWIDVYQAASANGRYVQGGGCTSVGAAGGFVQGGGYGSFSKRFGSGAGGVLQYEVVTADGEILTANAYRNEDLFWALRGGGGSTFGIVTKVFYRTHETPETMGLVQGSLKAKEDLAFHQLLKMLFDFFPDHLNNPHWGEQIRVNPDNSVDIFMTWLDMTVEEAQAVWRPLLDKLAQHPDVFKSEMAYQSHPFKDLWNIDYWKETDPDFIVIDELPGAVPDHFWWKANSGEAAAYIDTYQSRWIPLKLFENPSELATLFLQASRFASLSLHVNKGLAGVPADVMERERETAIHPAALEAGALVISATRQSGRYPDMPDREPDIDGGRERSRQISAAMNLLREATPGGGAYLNECDYFEADWKQALYGPHYGRLLAIKRKYDPGNLFRVHHGVGSDQP</sequence>
<feature type="compositionally biased region" description="Basic and acidic residues" evidence="6">
    <location>
        <begin position="497"/>
        <end position="511"/>
    </location>
</feature>
<evidence type="ECO:0000256" key="6">
    <source>
        <dbReference type="SAM" id="MobiDB-lite"/>
    </source>
</evidence>
<dbReference type="Pfam" id="PF01565">
    <property type="entry name" value="FAD_binding_4"/>
    <property type="match status" value="1"/>
</dbReference>
<evidence type="ECO:0000256" key="1">
    <source>
        <dbReference type="ARBA" id="ARBA00001974"/>
    </source>
</evidence>
<dbReference type="InterPro" id="IPR016166">
    <property type="entry name" value="FAD-bd_PCMH"/>
</dbReference>
<evidence type="ECO:0000256" key="3">
    <source>
        <dbReference type="ARBA" id="ARBA00022630"/>
    </source>
</evidence>
<dbReference type="SUPFAM" id="SSF56176">
    <property type="entry name" value="FAD-binding/transporter-associated domain-like"/>
    <property type="match status" value="1"/>
</dbReference>
<evidence type="ECO:0000256" key="7">
    <source>
        <dbReference type="SAM" id="SignalP"/>
    </source>
</evidence>
<feature type="region of interest" description="Disordered" evidence="6">
    <location>
        <begin position="492"/>
        <end position="511"/>
    </location>
</feature>
<dbReference type="AlphaFoldDB" id="A0AAE2ZKF8"/>
<dbReference type="GO" id="GO:0016491">
    <property type="term" value="F:oxidoreductase activity"/>
    <property type="evidence" value="ECO:0007669"/>
    <property type="project" value="UniProtKB-KW"/>
</dbReference>
<keyword evidence="5" id="KW-0560">Oxidoreductase</keyword>
<gene>
    <name evidence="9" type="ORF">K1W69_10670</name>
</gene>